<dbReference type="InterPro" id="IPR056269">
    <property type="entry name" value="CUB_CDCP1_2nd_5th"/>
</dbReference>
<keyword evidence="3" id="KW-0732">Signal</keyword>
<feature type="compositionally biased region" description="Basic and acidic residues" evidence="1">
    <location>
        <begin position="820"/>
        <end position="840"/>
    </location>
</feature>
<reference evidence="9" key="1">
    <citation type="submission" date="2025-08" db="UniProtKB">
        <authorList>
            <consortium name="RefSeq"/>
        </authorList>
    </citation>
    <scope>IDENTIFICATION</scope>
</reference>
<dbReference type="CTD" id="64866"/>
<dbReference type="PANTHER" id="PTHR14477:SF1">
    <property type="entry name" value="CUB DOMAIN-CONTAINING PROTEIN 1"/>
    <property type="match status" value="1"/>
</dbReference>
<feature type="domain" description="CDCP1 first CUB" evidence="5">
    <location>
        <begin position="31"/>
        <end position="98"/>
    </location>
</feature>
<feature type="domain" description="CDCP1 second and fifth CUB" evidence="6">
    <location>
        <begin position="428"/>
        <end position="528"/>
    </location>
</feature>
<accession>A0A6J0URK1</accession>
<dbReference type="OrthoDB" id="8960034at2759"/>
<evidence type="ECO:0000259" key="7">
    <source>
        <dbReference type="Pfam" id="PF25142"/>
    </source>
</evidence>
<sequence>MAPDRRIVRLLLLTKLLLALELILQGAGAAEISLHRNESVTVRIKPEVLHLKTCALRTGGKPFFTEQKIHPGQSFNFVFDCPTPEKYWVLVIEKNIDCMSGPCPFGDLLLHPSGLPHLNRTFVWEVKADRLVGLELKFSTWLRQIMPGETCADHILYNIGSRLNTNRVNIGNFCRNGSVSRVKVQGGLSLTLQLPWDSKVNSSGFKLESRSSIQRLCIIEATFQNESSATLMSANYPLGMPEDELMTWQFVIPGNLRADIFIRNYSKPKCERKFERLDYSLPPSYSNNKLEGVSLDAEQPSNIPGSFNLSLQGCDQDDRNPGALSLLFDVVVRYPKNEGNVTLIIDLKKESRTNLTIYSKPESHLTHERRCLICVNSNKDCKHNVTLEPRFSYKVTFLCLNLENIRIIAEHSIACWNFRSCPKFSPLVVPSSLTRLPILLERYTWKIQAPEDVSIEIKSPNLKLKQHIPDQNQKCTGSYSYAVNSTTPGKAVSVGLFCPGGAIEKIQMKGNLTVTLTTYGKRWFNESQKQDLQLLFIPIMPEECIFSLTPDSKTKVYLQTPNWLEGMPPFMSVYWNISVPAKQVAQLAFLSERMGVTCERGRAYINIKEQNPNAEETVCRDDQILPKTLDMRHHFWINITNCKPSAKQLLSMQLMVTFIQKKTDLAIIIGAVVGGIAVLMAIVLVIFCTKRKNRKKETPTPMVGVYNTNVNTQLPGRQGLFQKNRKANESHIYAVIDEDTVYGHLLNSSTIPETAETGVYRPFSGPMSTTPPSPPPFRKASKVPDTEESSFTLVTDPYNYTIGHHPPRELQSNGDVNGSHQEKVNSKPSLENRERENSVE</sequence>
<feature type="chain" id="PRO_5046410367" evidence="3">
    <location>
        <begin position="30"/>
        <end position="840"/>
    </location>
</feature>
<dbReference type="GeneID" id="110086626"/>
<feature type="region of interest" description="Disordered" evidence="1">
    <location>
        <begin position="763"/>
        <end position="840"/>
    </location>
</feature>
<keyword evidence="2" id="KW-0812">Transmembrane</keyword>
<protein>
    <submittedName>
        <fullName evidence="9">CUB domain-containing protein 1 isoform X1</fullName>
    </submittedName>
</protein>
<evidence type="ECO:0000313" key="9">
    <source>
        <dbReference type="RefSeq" id="XP_020663331.2"/>
    </source>
</evidence>
<dbReference type="PANTHER" id="PTHR14477">
    <property type="entry name" value="CUB DOMAIN-CONTAINING PROTEIN 1"/>
    <property type="match status" value="1"/>
</dbReference>
<evidence type="ECO:0000256" key="2">
    <source>
        <dbReference type="SAM" id="Phobius"/>
    </source>
</evidence>
<name>A0A6J0URK1_9SAUR</name>
<dbReference type="InParanoid" id="A0A6J0URK1"/>
<dbReference type="AlphaFoldDB" id="A0A6J0URK1"/>
<dbReference type="InterPro" id="IPR056965">
    <property type="entry name" value="CUB_CDCP1_4th"/>
</dbReference>
<evidence type="ECO:0000256" key="3">
    <source>
        <dbReference type="SAM" id="SignalP"/>
    </source>
</evidence>
<evidence type="ECO:0000259" key="6">
    <source>
        <dbReference type="Pfam" id="PF23668"/>
    </source>
</evidence>
<dbReference type="Pfam" id="PF25142">
    <property type="entry name" value="CUB_CDCP1_4th"/>
    <property type="match status" value="1"/>
</dbReference>
<dbReference type="InterPro" id="IPR038811">
    <property type="entry name" value="CDCP1"/>
</dbReference>
<feature type="domain" description="CDCP1 second and fifth CUB" evidence="6">
    <location>
        <begin position="110"/>
        <end position="209"/>
    </location>
</feature>
<keyword evidence="8" id="KW-1185">Reference proteome</keyword>
<organism evidence="8 9">
    <name type="scientific">Pogona vitticeps</name>
    <name type="common">central bearded dragon</name>
    <dbReference type="NCBI Taxonomy" id="103695"/>
    <lineage>
        <taxon>Eukaryota</taxon>
        <taxon>Metazoa</taxon>
        <taxon>Chordata</taxon>
        <taxon>Craniata</taxon>
        <taxon>Vertebrata</taxon>
        <taxon>Euteleostomi</taxon>
        <taxon>Lepidosauria</taxon>
        <taxon>Squamata</taxon>
        <taxon>Bifurcata</taxon>
        <taxon>Unidentata</taxon>
        <taxon>Episquamata</taxon>
        <taxon>Toxicofera</taxon>
        <taxon>Iguania</taxon>
        <taxon>Acrodonta</taxon>
        <taxon>Agamidae</taxon>
        <taxon>Amphibolurinae</taxon>
        <taxon>Pogona</taxon>
    </lineage>
</organism>
<feature type="domain" description="CDCP1 third and sixth CUB" evidence="4">
    <location>
        <begin position="216"/>
        <end position="322"/>
    </location>
</feature>
<dbReference type="Pfam" id="PF23665">
    <property type="entry name" value="CDCP1_CUB_6"/>
    <property type="match status" value="2"/>
</dbReference>
<evidence type="ECO:0000313" key="8">
    <source>
        <dbReference type="Proteomes" id="UP001652642"/>
    </source>
</evidence>
<feature type="compositionally biased region" description="Polar residues" evidence="1">
    <location>
        <begin position="810"/>
        <end position="819"/>
    </location>
</feature>
<gene>
    <name evidence="9" type="primary">CDCP1</name>
</gene>
<feature type="transmembrane region" description="Helical" evidence="2">
    <location>
        <begin position="665"/>
        <end position="687"/>
    </location>
</feature>
<dbReference type="CDD" id="cd12087">
    <property type="entry name" value="TM_EGFR-like"/>
    <property type="match status" value="1"/>
</dbReference>
<evidence type="ECO:0000259" key="5">
    <source>
        <dbReference type="Pfam" id="PF23667"/>
    </source>
</evidence>
<feature type="domain" description="CDCP1 third and sixth CUB" evidence="4">
    <location>
        <begin position="542"/>
        <end position="653"/>
    </location>
</feature>
<proteinExistence type="predicted"/>
<feature type="domain" description="CDCP1 fourth CUB" evidence="7">
    <location>
        <begin position="344"/>
        <end position="423"/>
    </location>
</feature>
<evidence type="ECO:0000256" key="1">
    <source>
        <dbReference type="SAM" id="MobiDB-lite"/>
    </source>
</evidence>
<dbReference type="Pfam" id="PF23667">
    <property type="entry name" value="CUB_CDCP1_1"/>
    <property type="match status" value="1"/>
</dbReference>
<feature type="signal peptide" evidence="3">
    <location>
        <begin position="1"/>
        <end position="29"/>
    </location>
</feature>
<evidence type="ECO:0000259" key="4">
    <source>
        <dbReference type="Pfam" id="PF23665"/>
    </source>
</evidence>
<dbReference type="InterPro" id="IPR056266">
    <property type="entry name" value="CDCP1_CUB_3rd_6th"/>
</dbReference>
<dbReference type="Proteomes" id="UP001652642">
    <property type="component" value="Chromosome 6"/>
</dbReference>
<dbReference type="Pfam" id="PF23668">
    <property type="entry name" value="CUB_CDCP1_2"/>
    <property type="match status" value="2"/>
</dbReference>
<dbReference type="InterPro" id="IPR056268">
    <property type="entry name" value="CUB_CDCP1_1st"/>
</dbReference>
<keyword evidence="2" id="KW-1133">Transmembrane helix</keyword>
<dbReference type="RefSeq" id="XP_020663331.2">
    <property type="nucleotide sequence ID" value="XM_020807672.2"/>
</dbReference>
<keyword evidence="2" id="KW-0472">Membrane</keyword>
<dbReference type="KEGG" id="pvt:110086626"/>